<dbReference type="Proteomes" id="UP000759537">
    <property type="component" value="Unassembled WGS sequence"/>
</dbReference>
<proteinExistence type="predicted"/>
<evidence type="ECO:0000256" key="1">
    <source>
        <dbReference type="SAM" id="MobiDB-lite"/>
    </source>
</evidence>
<feature type="compositionally biased region" description="Polar residues" evidence="1">
    <location>
        <begin position="1"/>
        <end position="10"/>
    </location>
</feature>
<accession>A0A9P5N5N5</accession>
<reference evidence="2" key="2">
    <citation type="journal article" date="2020" name="Nat. Commun.">
        <title>Large-scale genome sequencing of mycorrhizal fungi provides insights into the early evolution of symbiotic traits.</title>
        <authorList>
            <person name="Miyauchi S."/>
            <person name="Kiss E."/>
            <person name="Kuo A."/>
            <person name="Drula E."/>
            <person name="Kohler A."/>
            <person name="Sanchez-Garcia M."/>
            <person name="Morin E."/>
            <person name="Andreopoulos B."/>
            <person name="Barry K.W."/>
            <person name="Bonito G."/>
            <person name="Buee M."/>
            <person name="Carver A."/>
            <person name="Chen C."/>
            <person name="Cichocki N."/>
            <person name="Clum A."/>
            <person name="Culley D."/>
            <person name="Crous P.W."/>
            <person name="Fauchery L."/>
            <person name="Girlanda M."/>
            <person name="Hayes R.D."/>
            <person name="Keri Z."/>
            <person name="LaButti K."/>
            <person name="Lipzen A."/>
            <person name="Lombard V."/>
            <person name="Magnuson J."/>
            <person name="Maillard F."/>
            <person name="Murat C."/>
            <person name="Nolan M."/>
            <person name="Ohm R.A."/>
            <person name="Pangilinan J."/>
            <person name="Pereira M.F."/>
            <person name="Perotto S."/>
            <person name="Peter M."/>
            <person name="Pfister S."/>
            <person name="Riley R."/>
            <person name="Sitrit Y."/>
            <person name="Stielow J.B."/>
            <person name="Szollosi G."/>
            <person name="Zifcakova L."/>
            <person name="Stursova M."/>
            <person name="Spatafora J.W."/>
            <person name="Tedersoo L."/>
            <person name="Vaario L.M."/>
            <person name="Yamada A."/>
            <person name="Yan M."/>
            <person name="Wang P."/>
            <person name="Xu J."/>
            <person name="Bruns T."/>
            <person name="Baldrian P."/>
            <person name="Vilgalys R."/>
            <person name="Dunand C."/>
            <person name="Henrissat B."/>
            <person name="Grigoriev I.V."/>
            <person name="Hibbett D."/>
            <person name="Nagy L.G."/>
            <person name="Martin F.M."/>
        </authorList>
    </citation>
    <scope>NUCLEOTIDE SEQUENCE</scope>
    <source>
        <strain evidence="2">Prilba</strain>
    </source>
</reference>
<sequence>MSNVRATAQGQGFILNRQRLSSRAYTGAAATAAGSRSQSQQHPSQPPPAQQQQQPPASPFNSLDRRPDLGGLFVPLQPDHYPTYTRNSVAGGQSTCSKSTSIEKKSTYAAESSPPPSSVVNFSVGNTLTSSSSNSIITPHNADNYMRAMPPVLSSPARDITLPDAAHHLRTILLHAPTSPPPEALASLYGRDRNPWAFSKFATFVTSFLYLNAFSRDGLYLFPEPVGHIVEHVKIRSGISLSSA</sequence>
<evidence type="ECO:0000313" key="3">
    <source>
        <dbReference type="Proteomes" id="UP000759537"/>
    </source>
</evidence>
<evidence type="ECO:0000313" key="2">
    <source>
        <dbReference type="EMBL" id="KAF8487165.1"/>
    </source>
</evidence>
<organism evidence="2 3">
    <name type="scientific">Russula ochroleuca</name>
    <dbReference type="NCBI Taxonomy" id="152965"/>
    <lineage>
        <taxon>Eukaryota</taxon>
        <taxon>Fungi</taxon>
        <taxon>Dikarya</taxon>
        <taxon>Basidiomycota</taxon>
        <taxon>Agaricomycotina</taxon>
        <taxon>Agaricomycetes</taxon>
        <taxon>Russulales</taxon>
        <taxon>Russulaceae</taxon>
        <taxon>Russula</taxon>
    </lineage>
</organism>
<feature type="compositionally biased region" description="Low complexity" evidence="1">
    <location>
        <begin position="21"/>
        <end position="43"/>
    </location>
</feature>
<gene>
    <name evidence="2" type="ORF">DFH94DRAFT_678208</name>
</gene>
<keyword evidence="3" id="KW-1185">Reference proteome</keyword>
<dbReference type="AlphaFoldDB" id="A0A9P5N5N5"/>
<protein>
    <submittedName>
        <fullName evidence="2">Uncharacterized protein</fullName>
    </submittedName>
</protein>
<dbReference type="EMBL" id="WHVB01000001">
    <property type="protein sequence ID" value="KAF8487165.1"/>
    <property type="molecule type" value="Genomic_DNA"/>
</dbReference>
<comment type="caution">
    <text evidence="2">The sequence shown here is derived from an EMBL/GenBank/DDBJ whole genome shotgun (WGS) entry which is preliminary data.</text>
</comment>
<reference evidence="2" key="1">
    <citation type="submission" date="2019-10" db="EMBL/GenBank/DDBJ databases">
        <authorList>
            <consortium name="DOE Joint Genome Institute"/>
            <person name="Kuo A."/>
            <person name="Miyauchi S."/>
            <person name="Kiss E."/>
            <person name="Drula E."/>
            <person name="Kohler A."/>
            <person name="Sanchez-Garcia M."/>
            <person name="Andreopoulos B."/>
            <person name="Barry K.W."/>
            <person name="Bonito G."/>
            <person name="Buee M."/>
            <person name="Carver A."/>
            <person name="Chen C."/>
            <person name="Cichocki N."/>
            <person name="Clum A."/>
            <person name="Culley D."/>
            <person name="Crous P.W."/>
            <person name="Fauchery L."/>
            <person name="Girlanda M."/>
            <person name="Hayes R."/>
            <person name="Keri Z."/>
            <person name="LaButti K."/>
            <person name="Lipzen A."/>
            <person name="Lombard V."/>
            <person name="Magnuson J."/>
            <person name="Maillard F."/>
            <person name="Morin E."/>
            <person name="Murat C."/>
            <person name="Nolan M."/>
            <person name="Ohm R."/>
            <person name="Pangilinan J."/>
            <person name="Pereira M."/>
            <person name="Perotto S."/>
            <person name="Peter M."/>
            <person name="Riley R."/>
            <person name="Sitrit Y."/>
            <person name="Stielow B."/>
            <person name="Szollosi G."/>
            <person name="Zifcakova L."/>
            <person name="Stursova M."/>
            <person name="Spatafora J.W."/>
            <person name="Tedersoo L."/>
            <person name="Vaario L.-M."/>
            <person name="Yamada A."/>
            <person name="Yan M."/>
            <person name="Wang P."/>
            <person name="Xu J."/>
            <person name="Bruns T."/>
            <person name="Baldrian P."/>
            <person name="Vilgalys R."/>
            <person name="Henrissat B."/>
            <person name="Grigoriev I.V."/>
            <person name="Hibbett D."/>
            <person name="Nagy L.G."/>
            <person name="Martin F.M."/>
        </authorList>
    </citation>
    <scope>NUCLEOTIDE SEQUENCE</scope>
    <source>
        <strain evidence="2">Prilba</strain>
    </source>
</reference>
<feature type="region of interest" description="Disordered" evidence="1">
    <location>
        <begin position="1"/>
        <end position="78"/>
    </location>
</feature>
<name>A0A9P5N5N5_9AGAM</name>